<dbReference type="SUPFAM" id="SSF102114">
    <property type="entry name" value="Radical SAM enzymes"/>
    <property type="match status" value="1"/>
</dbReference>
<evidence type="ECO:0000256" key="4">
    <source>
        <dbReference type="ARBA" id="ARBA00022723"/>
    </source>
</evidence>
<protein>
    <submittedName>
        <fullName evidence="8">Radical SAM protein</fullName>
    </submittedName>
</protein>
<comment type="cofactor">
    <cofactor evidence="1">
        <name>[4Fe-4S] cluster</name>
        <dbReference type="ChEBI" id="CHEBI:49883"/>
    </cofactor>
</comment>
<keyword evidence="6" id="KW-0411">Iron-sulfur</keyword>
<dbReference type="RefSeq" id="WP_268059404.1">
    <property type="nucleotide sequence ID" value="NZ_JAPQFJ010000001.1"/>
</dbReference>
<keyword evidence="4" id="KW-0479">Metal-binding</keyword>
<evidence type="ECO:0000259" key="7">
    <source>
        <dbReference type="PROSITE" id="PS51918"/>
    </source>
</evidence>
<dbReference type="CDD" id="cd01335">
    <property type="entry name" value="Radical_SAM"/>
    <property type="match status" value="1"/>
</dbReference>
<keyword evidence="3" id="KW-0949">S-adenosyl-L-methionine</keyword>
<gene>
    <name evidence="8" type="ORF">OW729_00340</name>
</gene>
<dbReference type="SFLD" id="SFLDS00029">
    <property type="entry name" value="Radical_SAM"/>
    <property type="match status" value="1"/>
</dbReference>
<dbReference type="InterPro" id="IPR058240">
    <property type="entry name" value="rSAM_sf"/>
</dbReference>
<organism evidence="8 9">
    <name type="scientific">Clostridium brassicae</name>
    <dbReference type="NCBI Taxonomy" id="2999072"/>
    <lineage>
        <taxon>Bacteria</taxon>
        <taxon>Bacillati</taxon>
        <taxon>Bacillota</taxon>
        <taxon>Clostridia</taxon>
        <taxon>Eubacteriales</taxon>
        <taxon>Clostridiaceae</taxon>
        <taxon>Clostridium</taxon>
    </lineage>
</organism>
<dbReference type="PANTHER" id="PTHR43787:SF11">
    <property type="entry name" value="UPF0026 PROTEIN SLR1464"/>
    <property type="match status" value="1"/>
</dbReference>
<keyword evidence="5" id="KW-0408">Iron</keyword>
<dbReference type="InterPro" id="IPR007197">
    <property type="entry name" value="rSAM"/>
</dbReference>
<dbReference type="SFLD" id="SFLDG01083">
    <property type="entry name" value="Uncharacterised_Radical_SAM_Su"/>
    <property type="match status" value="1"/>
</dbReference>
<dbReference type="InterPro" id="IPR040084">
    <property type="entry name" value="GTPase_Obg"/>
</dbReference>
<accession>A0ABT4D428</accession>
<comment type="caution">
    <text evidence="8">The sequence shown here is derived from an EMBL/GenBank/DDBJ whole genome shotgun (WGS) entry which is preliminary data.</text>
</comment>
<dbReference type="PROSITE" id="PS51918">
    <property type="entry name" value="RADICAL_SAM"/>
    <property type="match status" value="1"/>
</dbReference>
<dbReference type="InterPro" id="IPR013785">
    <property type="entry name" value="Aldolase_TIM"/>
</dbReference>
<evidence type="ECO:0000313" key="9">
    <source>
        <dbReference type="Proteomes" id="UP001144612"/>
    </source>
</evidence>
<evidence type="ECO:0000256" key="6">
    <source>
        <dbReference type="ARBA" id="ARBA00023014"/>
    </source>
</evidence>
<dbReference type="Proteomes" id="UP001144612">
    <property type="component" value="Unassembled WGS sequence"/>
</dbReference>
<feature type="domain" description="Radical SAM core" evidence="7">
    <location>
        <begin position="14"/>
        <end position="237"/>
    </location>
</feature>
<evidence type="ECO:0000256" key="3">
    <source>
        <dbReference type="ARBA" id="ARBA00022691"/>
    </source>
</evidence>
<evidence type="ECO:0000256" key="2">
    <source>
        <dbReference type="ARBA" id="ARBA00022485"/>
    </source>
</evidence>
<dbReference type="PANTHER" id="PTHR43787">
    <property type="entry name" value="FEMO COFACTOR BIOSYNTHESIS PROTEIN NIFB-RELATED"/>
    <property type="match status" value="1"/>
</dbReference>
<name>A0ABT4D428_9CLOT</name>
<keyword evidence="2" id="KW-0004">4Fe-4S</keyword>
<sequence>MKEFKYVFGPVPSRRLGLSVGVSPIPRKCCNYSCAYCQLGRTDKMTNNIDEFFSVSDILDEFKDYIKDDLNFDVVTVVGEGEPTLYSKLGELVLELKKVTSKPVVVITNASILYEQKVQDNLMNVDIVMPSLDAYDENSFKKINRPYGKLHFKDVYEGLVNFSKKYKGELWLETMLIKDVNDHEKDLVRMKELIDKIEYSRLYINTPVRPPAEEWVSQISKESMKLAVDILGGISIDMLNSEGFFSEIKDDYEAILSIIRRHPMNQYEIKNFLESRGCTCIENIFKKLEKDDNIQLVEYKGYSTYRLNV</sequence>
<evidence type="ECO:0000313" key="8">
    <source>
        <dbReference type="EMBL" id="MCY6957043.1"/>
    </source>
</evidence>
<dbReference type="SFLD" id="SFLDG01067">
    <property type="entry name" value="SPASM/twitch_domain_containing"/>
    <property type="match status" value="1"/>
</dbReference>
<dbReference type="EMBL" id="JAPQFJ010000001">
    <property type="protein sequence ID" value="MCY6957043.1"/>
    <property type="molecule type" value="Genomic_DNA"/>
</dbReference>
<evidence type="ECO:0000256" key="1">
    <source>
        <dbReference type="ARBA" id="ARBA00001966"/>
    </source>
</evidence>
<proteinExistence type="predicted"/>
<evidence type="ECO:0000256" key="5">
    <source>
        <dbReference type="ARBA" id="ARBA00023004"/>
    </source>
</evidence>
<keyword evidence="9" id="KW-1185">Reference proteome</keyword>
<dbReference type="Pfam" id="PF04055">
    <property type="entry name" value="Radical_SAM"/>
    <property type="match status" value="1"/>
</dbReference>
<reference evidence="8" key="1">
    <citation type="submission" date="2022-12" db="EMBL/GenBank/DDBJ databases">
        <title>Clostridium sp. nov., isolated from industrial wastewater.</title>
        <authorList>
            <person name="Jiayan W."/>
        </authorList>
    </citation>
    <scope>NUCLEOTIDE SEQUENCE</scope>
    <source>
        <strain evidence="8">ZC22-4</strain>
    </source>
</reference>
<dbReference type="Gene3D" id="3.20.20.70">
    <property type="entry name" value="Aldolase class I"/>
    <property type="match status" value="1"/>
</dbReference>